<keyword evidence="3" id="KW-0206">Cytoskeleton</keyword>
<name>A0A814MNI9_9BILA</name>
<feature type="coiled-coil region" evidence="5">
    <location>
        <begin position="388"/>
        <end position="429"/>
    </location>
</feature>
<comment type="similarity">
    <text evidence="4">Belongs to the CEP135/TSGA10 family.</text>
</comment>
<dbReference type="EMBL" id="CAJNOC010006542">
    <property type="protein sequence ID" value="CAF1080328.1"/>
    <property type="molecule type" value="Genomic_DNA"/>
</dbReference>
<keyword evidence="7" id="KW-1185">Reference proteome</keyword>
<feature type="coiled-coil region" evidence="5">
    <location>
        <begin position="45"/>
        <end position="303"/>
    </location>
</feature>
<gene>
    <name evidence="6" type="ORF">OXX778_LOCUS20163</name>
</gene>
<dbReference type="OrthoDB" id="10254663at2759"/>
<dbReference type="InterPro" id="IPR051877">
    <property type="entry name" value="Centriole_BasalBody_StrucProt"/>
</dbReference>
<sequence>MIRNPFKQIENKIAQDGNSSGGYEKYHENENFRLKQEVLMLSEENQCVNNELNRLKLIISNMDREKDELLNTIDEKTVENVKLKKENITNNQVIDNLNEQLTQMNTLVNKVTHHIEALTNELNTLRINYEYLNAENEELKKNCDSSVRDSRNLQEDLITITRENQVIHIELEKSNCDKTRLKEQIQEYIQEMTKFRDIINNRDNQLAEMSNNYTQLNNELNEMKNNLTTSESEKFNLKMELQIKKLDIKRLKEKIEYIEKELAKKISECKDYELKQSVSARNFQRCEDELKKSKSEIKDLMKDLVHFRELNCRLEQAKDDMTRQITRKDLDVQHLKNRLDDKIAENDLLKSQLNSEKNMVKYLEELVASTRQKDYQTQISSQKNSSEMKLLKDRIVLSEQKIQVLNKEIARLKTKLSESEAENDILKRQLYNDKFDTVLKVPFNSKTNSNESSLN</sequence>
<evidence type="ECO:0000256" key="3">
    <source>
        <dbReference type="ARBA" id="ARBA00023212"/>
    </source>
</evidence>
<comment type="caution">
    <text evidence="6">The sequence shown here is derived from an EMBL/GenBank/DDBJ whole genome shotgun (WGS) entry which is preliminary data.</text>
</comment>
<keyword evidence="2" id="KW-0963">Cytoplasm</keyword>
<accession>A0A814MNI9</accession>
<dbReference type="Proteomes" id="UP000663879">
    <property type="component" value="Unassembled WGS sequence"/>
</dbReference>
<dbReference type="AlphaFoldDB" id="A0A814MNI9"/>
<proteinExistence type="inferred from homology"/>
<evidence type="ECO:0000256" key="4">
    <source>
        <dbReference type="ARBA" id="ARBA00038123"/>
    </source>
</evidence>
<evidence type="ECO:0000256" key="5">
    <source>
        <dbReference type="SAM" id="Coils"/>
    </source>
</evidence>
<evidence type="ECO:0000313" key="7">
    <source>
        <dbReference type="Proteomes" id="UP000663879"/>
    </source>
</evidence>
<dbReference type="GO" id="GO:0005814">
    <property type="term" value="C:centriole"/>
    <property type="evidence" value="ECO:0007669"/>
    <property type="project" value="UniProtKB-SubCell"/>
</dbReference>
<protein>
    <submittedName>
        <fullName evidence="6">Uncharacterized protein</fullName>
    </submittedName>
</protein>
<comment type="subcellular location">
    <subcellularLocation>
        <location evidence="1">Cytoplasm</location>
        <location evidence="1">Cytoskeleton</location>
        <location evidence="1">Microtubule organizing center</location>
        <location evidence="1">Centrosome</location>
        <location evidence="1">Centriole</location>
    </subcellularLocation>
</comment>
<evidence type="ECO:0000313" key="6">
    <source>
        <dbReference type="EMBL" id="CAF1080328.1"/>
    </source>
</evidence>
<organism evidence="6 7">
    <name type="scientific">Brachionus calyciflorus</name>
    <dbReference type="NCBI Taxonomy" id="104777"/>
    <lineage>
        <taxon>Eukaryota</taxon>
        <taxon>Metazoa</taxon>
        <taxon>Spiralia</taxon>
        <taxon>Gnathifera</taxon>
        <taxon>Rotifera</taxon>
        <taxon>Eurotatoria</taxon>
        <taxon>Monogononta</taxon>
        <taxon>Pseudotrocha</taxon>
        <taxon>Ploima</taxon>
        <taxon>Brachionidae</taxon>
        <taxon>Brachionus</taxon>
    </lineage>
</organism>
<dbReference type="PANTHER" id="PTHR20544">
    <property type="entry name" value="CENTROSOMAL PROTEIN CEP135"/>
    <property type="match status" value="1"/>
</dbReference>
<evidence type="ECO:0000256" key="2">
    <source>
        <dbReference type="ARBA" id="ARBA00022490"/>
    </source>
</evidence>
<keyword evidence="5" id="KW-0175">Coiled coil</keyword>
<dbReference type="PANTHER" id="PTHR20544:SF0">
    <property type="entry name" value="NUCLEOPROTEIN TPR_MLP1 DOMAIN-CONTAINING PROTEIN"/>
    <property type="match status" value="1"/>
</dbReference>
<evidence type="ECO:0000256" key="1">
    <source>
        <dbReference type="ARBA" id="ARBA00004114"/>
    </source>
</evidence>
<reference evidence="6" key="1">
    <citation type="submission" date="2021-02" db="EMBL/GenBank/DDBJ databases">
        <authorList>
            <person name="Nowell W R."/>
        </authorList>
    </citation>
    <scope>NUCLEOTIDE SEQUENCE</scope>
    <source>
        <strain evidence="6">Ploen Becks lab</strain>
    </source>
</reference>